<keyword evidence="3" id="KW-0812">Transmembrane</keyword>
<dbReference type="GO" id="GO:0046475">
    <property type="term" value="P:glycerophospholipid catabolic process"/>
    <property type="evidence" value="ECO:0007669"/>
    <property type="project" value="TreeGrafter"/>
</dbReference>
<dbReference type="SUPFAM" id="SSF52151">
    <property type="entry name" value="FabD/lysophospholipase-like"/>
    <property type="match status" value="1"/>
</dbReference>
<evidence type="ECO:0000256" key="3">
    <source>
        <dbReference type="SAM" id="Phobius"/>
    </source>
</evidence>
<dbReference type="GO" id="GO:0004623">
    <property type="term" value="F:phospholipase A2 activity"/>
    <property type="evidence" value="ECO:0007669"/>
    <property type="project" value="TreeGrafter"/>
</dbReference>
<accession>A0A971M6I4</accession>
<evidence type="ECO:0000313" key="6">
    <source>
        <dbReference type="Proteomes" id="UP000777265"/>
    </source>
</evidence>
<organism evidence="5 6">
    <name type="scientific">Syntrophorhabdus aromaticivorans</name>
    <dbReference type="NCBI Taxonomy" id="328301"/>
    <lineage>
        <taxon>Bacteria</taxon>
        <taxon>Pseudomonadati</taxon>
        <taxon>Thermodesulfobacteriota</taxon>
        <taxon>Syntrophorhabdia</taxon>
        <taxon>Syntrophorhabdales</taxon>
        <taxon>Syntrophorhabdaceae</taxon>
        <taxon>Syntrophorhabdus</taxon>
    </lineage>
</organism>
<dbReference type="InterPro" id="IPR002641">
    <property type="entry name" value="PNPLA_dom"/>
</dbReference>
<dbReference type="Gene3D" id="3.40.1090.10">
    <property type="entry name" value="Cytosolic phospholipase A2 catalytic domain"/>
    <property type="match status" value="2"/>
</dbReference>
<reference evidence="5" key="1">
    <citation type="journal article" date="2020" name="Biotechnol. Biofuels">
        <title>New insights from the biogas microbiome by comprehensive genome-resolved metagenomics of nearly 1600 species originating from multiple anaerobic digesters.</title>
        <authorList>
            <person name="Campanaro S."/>
            <person name="Treu L."/>
            <person name="Rodriguez-R L.M."/>
            <person name="Kovalovszki A."/>
            <person name="Ziels R.M."/>
            <person name="Maus I."/>
            <person name="Zhu X."/>
            <person name="Kougias P.G."/>
            <person name="Basile A."/>
            <person name="Luo G."/>
            <person name="Schluter A."/>
            <person name="Konstantinidis K.T."/>
            <person name="Angelidaki I."/>
        </authorList>
    </citation>
    <scope>NUCLEOTIDE SEQUENCE</scope>
    <source>
        <strain evidence="5">AS06rmzACSIP_7</strain>
    </source>
</reference>
<keyword evidence="3" id="KW-1133">Transmembrane helix</keyword>
<feature type="transmembrane region" description="Helical" evidence="3">
    <location>
        <begin position="72"/>
        <end position="93"/>
    </location>
</feature>
<feature type="transmembrane region" description="Helical" evidence="3">
    <location>
        <begin position="134"/>
        <end position="167"/>
    </location>
</feature>
<protein>
    <recommendedName>
        <fullName evidence="4">PNPLA domain-containing protein</fullName>
    </recommendedName>
</protein>
<feature type="transmembrane region" description="Helical" evidence="3">
    <location>
        <begin position="309"/>
        <end position="331"/>
    </location>
</feature>
<keyword evidence="1" id="KW-0443">Lipid metabolism</keyword>
<feature type="transmembrane region" description="Helical" evidence="3">
    <location>
        <begin position="337"/>
        <end position="356"/>
    </location>
</feature>
<dbReference type="AlphaFoldDB" id="A0A971M6I4"/>
<proteinExistence type="predicted"/>
<comment type="caution">
    <text evidence="5">The sequence shown here is derived from an EMBL/GenBank/DDBJ whole genome shotgun (WGS) entry which is preliminary data.</text>
</comment>
<dbReference type="PANTHER" id="PTHR10728:SF40">
    <property type="entry name" value="PATATIN FAMILY PROTEIN"/>
    <property type="match status" value="1"/>
</dbReference>
<feature type="domain" description="PNPLA" evidence="4">
    <location>
        <begin position="44"/>
        <end position="94"/>
    </location>
</feature>
<feature type="transmembrane region" description="Helical" evidence="3">
    <location>
        <begin position="247"/>
        <end position="266"/>
    </location>
</feature>
<dbReference type="GO" id="GO:0005829">
    <property type="term" value="C:cytosol"/>
    <property type="evidence" value="ECO:0007669"/>
    <property type="project" value="TreeGrafter"/>
</dbReference>
<evidence type="ECO:0000256" key="1">
    <source>
        <dbReference type="ARBA" id="ARBA00023098"/>
    </source>
</evidence>
<gene>
    <name evidence="5" type="ORF">GXY80_15060</name>
</gene>
<dbReference type="Pfam" id="PF01734">
    <property type="entry name" value="Patatin"/>
    <property type="match status" value="1"/>
</dbReference>
<dbReference type="Proteomes" id="UP000777265">
    <property type="component" value="Unassembled WGS sequence"/>
</dbReference>
<feature type="transmembrane region" description="Helical" evidence="3">
    <location>
        <begin position="204"/>
        <end position="226"/>
    </location>
</feature>
<feature type="region of interest" description="Disordered" evidence="2">
    <location>
        <begin position="382"/>
        <end position="413"/>
    </location>
</feature>
<evidence type="ECO:0000313" key="5">
    <source>
        <dbReference type="EMBL" id="NLW36775.1"/>
    </source>
</evidence>
<name>A0A971M6I4_9BACT</name>
<evidence type="ECO:0000256" key="2">
    <source>
        <dbReference type="SAM" id="MobiDB-lite"/>
    </source>
</evidence>
<dbReference type="PANTHER" id="PTHR10728">
    <property type="entry name" value="CYTOSOLIC PHOSPHOLIPASE A2"/>
    <property type="match status" value="1"/>
</dbReference>
<keyword evidence="3" id="KW-0472">Membrane</keyword>
<dbReference type="EMBL" id="JAAYEE010000293">
    <property type="protein sequence ID" value="NLW36775.1"/>
    <property type="molecule type" value="Genomic_DNA"/>
</dbReference>
<evidence type="ECO:0000259" key="4">
    <source>
        <dbReference type="Pfam" id="PF01734"/>
    </source>
</evidence>
<reference evidence="5" key="2">
    <citation type="submission" date="2020-01" db="EMBL/GenBank/DDBJ databases">
        <authorList>
            <person name="Campanaro S."/>
        </authorList>
    </citation>
    <scope>NUCLEOTIDE SEQUENCE</scope>
    <source>
        <strain evidence="5">AS06rmzACSIP_7</strain>
    </source>
</reference>
<sequence>MKSKENTLVDFEQVKKDELSKIKKRRKDAGIEPAGNPEKDAVGLALSGGGIRSATFNLGILQALERYNLLKYIDYLSTVSGGGYIGASLTWFMTRLGYPFFPFGTSRQDHSGFGGKVLERIRVYGNYLMPGDGLTLWALIAAILSGMIINFLVVLPVFFFFVWLLGINTGVLPPLADSLIDWLFYTDFITLTSMEWLQKPTVSVWLLFLGIIFLTAFLTSILLYAASTKLSYFGRYAVQRWVSKYTGYGLIIGIICMVVSTIPLVYESIKFHSEWIKASMSSISLAGVISAASALIKRKPGKEAQGIRSLLLSLGLALIVYGLFLWFYHLVGDRPFSLWWIVFLGASLVFALLADINHVSMHRFYRNRLMEAYMPYRLRRRKKGGAGKSKGNAPATPQEIEHDPIMDNTLQPPRHLEPKDADQCCLCELYHDGQEDGEKAVKKIKQTAPYHIINTNMQTVGSKIPRLRERGGENFIFSPLYCGSETTGYVGTKSYMDGKTNLATAMAISGAAVDPNTYATRSRPLTFIMTLLNVRLGYWLHNPSRAGDWRNRIFKNPTWYYMFVEMFGSGLNEKRLNIHLSDGGHFENLGLYELVKRRCRYIMVCDASADPDYSFEDLGKVIEKVRIDFGAKIDIDVTLLKAIKKEKKISPMAYVTGEVTYEDETKADLIYVNTTLVKGLPEDIYTYQNQNPSFPDQGTGDQFFDERQFEAYRELGFQIGSRLLGDDRHKDFSQLVDAVKKTMADIKALQGKTA</sequence>
<dbReference type="InterPro" id="IPR016035">
    <property type="entry name" value="Acyl_Trfase/lysoPLipase"/>
</dbReference>
<feature type="transmembrane region" description="Helical" evidence="3">
    <location>
        <begin position="278"/>
        <end position="297"/>
    </location>
</feature>